<reference evidence="1" key="2">
    <citation type="submission" date="2020-09" db="EMBL/GenBank/DDBJ databases">
        <authorList>
            <person name="Sun Q."/>
            <person name="Zhou Y."/>
        </authorList>
    </citation>
    <scope>NUCLEOTIDE SEQUENCE</scope>
    <source>
        <strain evidence="1">CGMCC 4.7398</strain>
    </source>
</reference>
<sequence>MASNLACIGLDVWRRSDFRDMVAAARSGAETIAKDGEVGVHIWTDESGARLILTTEGDLVRVVTPTFYAAPGAIISEPQAIDGGLVLAELVNQHDEVITEIACQLEELSLLAGAEQPVTGPASVVVLGNSVQVTGRADGAVPGLVFEPTGAYAASTDAVAHLTGVVLAVEQRAVSSTGQAFTAARVQTDGFQVTLCVPAGDPQLASGDVVDVEGYVVASLPALRR</sequence>
<proteinExistence type="predicted"/>
<keyword evidence="2" id="KW-1185">Reference proteome</keyword>
<reference evidence="1" key="1">
    <citation type="journal article" date="2014" name="Int. J. Syst. Evol. Microbiol.">
        <title>Complete genome sequence of Corynebacterium casei LMG S-19264T (=DSM 44701T), isolated from a smear-ripened cheese.</title>
        <authorList>
            <consortium name="US DOE Joint Genome Institute (JGI-PGF)"/>
            <person name="Walter F."/>
            <person name="Albersmeier A."/>
            <person name="Kalinowski J."/>
            <person name="Ruckert C."/>
        </authorList>
    </citation>
    <scope>NUCLEOTIDE SEQUENCE</scope>
    <source>
        <strain evidence="1">CGMCC 4.7398</strain>
    </source>
</reference>
<gene>
    <name evidence="1" type="ORF">GCM10017772_12720</name>
</gene>
<name>A0A919FN46_9MICO</name>
<accession>A0A919FN46</accession>
<organism evidence="1 2">
    <name type="scientific">Promicromonospora soli</name>
    <dbReference type="NCBI Taxonomy" id="2035533"/>
    <lineage>
        <taxon>Bacteria</taxon>
        <taxon>Bacillati</taxon>
        <taxon>Actinomycetota</taxon>
        <taxon>Actinomycetes</taxon>
        <taxon>Micrococcales</taxon>
        <taxon>Promicromonosporaceae</taxon>
        <taxon>Promicromonospora</taxon>
    </lineage>
</organism>
<protein>
    <submittedName>
        <fullName evidence="1">Uncharacterized protein</fullName>
    </submittedName>
</protein>
<dbReference type="EMBL" id="BNAS01000002">
    <property type="protein sequence ID" value="GHH68839.1"/>
    <property type="molecule type" value="Genomic_DNA"/>
</dbReference>
<comment type="caution">
    <text evidence="1">The sequence shown here is derived from an EMBL/GenBank/DDBJ whole genome shotgun (WGS) entry which is preliminary data.</text>
</comment>
<evidence type="ECO:0000313" key="1">
    <source>
        <dbReference type="EMBL" id="GHH68839.1"/>
    </source>
</evidence>
<dbReference type="RefSeq" id="WP_189668466.1">
    <property type="nucleotide sequence ID" value="NZ_BNAS01000002.1"/>
</dbReference>
<dbReference type="Proteomes" id="UP000627369">
    <property type="component" value="Unassembled WGS sequence"/>
</dbReference>
<evidence type="ECO:0000313" key="2">
    <source>
        <dbReference type="Proteomes" id="UP000627369"/>
    </source>
</evidence>
<dbReference type="AlphaFoldDB" id="A0A919FN46"/>